<evidence type="ECO:0008006" key="4">
    <source>
        <dbReference type="Google" id="ProtNLM"/>
    </source>
</evidence>
<keyword evidence="1" id="KW-0812">Transmembrane</keyword>
<reference evidence="2 3" key="1">
    <citation type="submission" date="2018-02" db="EMBL/GenBank/DDBJ databases">
        <title>Complete genome sequencing of Faecalibacterium prausnitzii strains isolated from the human gut.</title>
        <authorList>
            <person name="Fitzgerald B.C."/>
            <person name="Shkoporov A.N."/>
            <person name="Ross P.R."/>
            <person name="Hill C."/>
        </authorList>
    </citation>
    <scope>NUCLEOTIDE SEQUENCE [LARGE SCALE GENOMIC DNA]</scope>
    <source>
        <strain evidence="2 3">APC942/31-1</strain>
    </source>
</reference>
<feature type="transmembrane region" description="Helical" evidence="1">
    <location>
        <begin position="114"/>
        <end position="136"/>
    </location>
</feature>
<evidence type="ECO:0000313" key="3">
    <source>
        <dbReference type="Proteomes" id="UP000253208"/>
    </source>
</evidence>
<dbReference type="GO" id="GO:0004190">
    <property type="term" value="F:aspartic-type endopeptidase activity"/>
    <property type="evidence" value="ECO:0007669"/>
    <property type="project" value="InterPro"/>
</dbReference>
<proteinExistence type="predicted"/>
<dbReference type="Proteomes" id="UP000253208">
    <property type="component" value="Unassembled WGS sequence"/>
</dbReference>
<keyword evidence="1" id="KW-0472">Membrane</keyword>
<dbReference type="InterPro" id="IPR005081">
    <property type="entry name" value="SpoIIGA"/>
</dbReference>
<name>A0A367G2M9_9FIRM</name>
<accession>A0A367G2M9</accession>
<keyword evidence="1" id="KW-1133">Transmembrane helix</keyword>
<evidence type="ECO:0000256" key="1">
    <source>
        <dbReference type="SAM" id="Phobius"/>
    </source>
</evidence>
<organism evidence="2 3">
    <name type="scientific">Blautia obeum</name>
    <dbReference type="NCBI Taxonomy" id="40520"/>
    <lineage>
        <taxon>Bacteria</taxon>
        <taxon>Bacillati</taxon>
        <taxon>Bacillota</taxon>
        <taxon>Clostridia</taxon>
        <taxon>Lachnospirales</taxon>
        <taxon>Lachnospiraceae</taxon>
        <taxon>Blautia</taxon>
    </lineage>
</organism>
<dbReference type="GO" id="GO:0006508">
    <property type="term" value="P:proteolysis"/>
    <property type="evidence" value="ECO:0007669"/>
    <property type="project" value="InterPro"/>
</dbReference>
<evidence type="ECO:0000313" key="2">
    <source>
        <dbReference type="EMBL" id="RCH44356.1"/>
    </source>
</evidence>
<dbReference type="GO" id="GO:0030436">
    <property type="term" value="P:asexual sporulation"/>
    <property type="evidence" value="ECO:0007669"/>
    <property type="project" value="InterPro"/>
</dbReference>
<protein>
    <recommendedName>
        <fullName evidence="4">Sigma-E processing peptidase SpoIIGA</fullName>
    </recommendedName>
</protein>
<feature type="transmembrane region" description="Helical" evidence="1">
    <location>
        <begin position="142"/>
        <end position="164"/>
    </location>
</feature>
<gene>
    <name evidence="2" type="ORF">C4886_06830</name>
</gene>
<comment type="caution">
    <text evidence="2">The sequence shown here is derived from an EMBL/GenBank/DDBJ whole genome shotgun (WGS) entry which is preliminary data.</text>
</comment>
<dbReference type="EMBL" id="PSQG01000008">
    <property type="protein sequence ID" value="RCH44356.1"/>
    <property type="molecule type" value="Genomic_DNA"/>
</dbReference>
<sequence>MQRACPIINTLTKVENRWQTKQQWGKLMYQRMYIDIVFMTNFLMDYMLLRLVGKFLHLDGKRRRCVISAAFGSFVSCLLVCVPFKIIFPAAVLIHGGCAFFMASFAFRLKKGGLLVKTILALYFTAFVVGGIYQALETERTMTVKIFLLFLAGIYGTLYTLGCVTETFRFGRRNIFPVTLKYQGKLQQTYGFYDTGNLLMDPVKKQPVSIIKQELLGSLISKEQVKKLMDIKDKPEALENTGFVSLQPHFLSCHTADGKKGLLLAVILDELLIQTPERVVHVGKPVLAITSEPSALGEEYEILLNSRLLN</sequence>
<dbReference type="Pfam" id="PF03419">
    <property type="entry name" value="Peptidase_U4"/>
    <property type="match status" value="1"/>
</dbReference>
<dbReference type="AlphaFoldDB" id="A0A367G2M9"/>